<sequence>MDSLIPINCRTNLDDYQREYWPVEMVARPIVGDRVESVSGKVLKIVSITHAVIEGRALSSVDRVLHPMLKIELG</sequence>
<dbReference type="AlphaFoldDB" id="A0A0F8Z179"/>
<comment type="caution">
    <text evidence="1">The sequence shown here is derived from an EMBL/GenBank/DDBJ whole genome shotgun (WGS) entry which is preliminary data.</text>
</comment>
<gene>
    <name evidence="1" type="ORF">LCGC14_3026770</name>
</gene>
<evidence type="ECO:0000313" key="1">
    <source>
        <dbReference type="EMBL" id="KKK60199.1"/>
    </source>
</evidence>
<accession>A0A0F8Z179</accession>
<name>A0A0F8Z179_9ZZZZ</name>
<dbReference type="EMBL" id="LAZR01063090">
    <property type="protein sequence ID" value="KKK60199.1"/>
    <property type="molecule type" value="Genomic_DNA"/>
</dbReference>
<reference evidence="1" key="1">
    <citation type="journal article" date="2015" name="Nature">
        <title>Complex archaea that bridge the gap between prokaryotes and eukaryotes.</title>
        <authorList>
            <person name="Spang A."/>
            <person name="Saw J.H."/>
            <person name="Jorgensen S.L."/>
            <person name="Zaremba-Niedzwiedzka K."/>
            <person name="Martijn J."/>
            <person name="Lind A.E."/>
            <person name="van Eijk R."/>
            <person name="Schleper C."/>
            <person name="Guy L."/>
            <person name="Ettema T.J."/>
        </authorList>
    </citation>
    <scope>NUCLEOTIDE SEQUENCE</scope>
</reference>
<protein>
    <submittedName>
        <fullName evidence="1">Uncharacterized protein</fullName>
    </submittedName>
</protein>
<organism evidence="1">
    <name type="scientific">marine sediment metagenome</name>
    <dbReference type="NCBI Taxonomy" id="412755"/>
    <lineage>
        <taxon>unclassified sequences</taxon>
        <taxon>metagenomes</taxon>
        <taxon>ecological metagenomes</taxon>
    </lineage>
</organism>
<proteinExistence type="predicted"/>